<dbReference type="Proteomes" id="UP000603865">
    <property type="component" value="Unassembled WGS sequence"/>
</dbReference>
<feature type="region of interest" description="Disordered" evidence="1">
    <location>
        <begin position="188"/>
        <end position="213"/>
    </location>
</feature>
<gene>
    <name evidence="2" type="ORF">GCM10008957_11010</name>
</gene>
<dbReference type="EMBL" id="BMQL01000004">
    <property type="protein sequence ID" value="GGR00102.1"/>
    <property type="molecule type" value="Genomic_DNA"/>
</dbReference>
<comment type="caution">
    <text evidence="2">The sequence shown here is derived from an EMBL/GenBank/DDBJ whole genome shotgun (WGS) entry which is preliminary data.</text>
</comment>
<evidence type="ECO:0000256" key="1">
    <source>
        <dbReference type="SAM" id="MobiDB-lite"/>
    </source>
</evidence>
<evidence type="ECO:0000313" key="2">
    <source>
        <dbReference type="EMBL" id="GGR00102.1"/>
    </source>
</evidence>
<protein>
    <submittedName>
        <fullName evidence="2">Uncharacterized protein</fullName>
    </submittedName>
</protein>
<name>A0A918F4B6_9DEIO</name>
<dbReference type="AlphaFoldDB" id="A0A918F4B6"/>
<keyword evidence="3" id="KW-1185">Reference proteome</keyword>
<organism evidence="2 3">
    <name type="scientific">Deinococcus ruber</name>
    <dbReference type="NCBI Taxonomy" id="1848197"/>
    <lineage>
        <taxon>Bacteria</taxon>
        <taxon>Thermotogati</taxon>
        <taxon>Deinococcota</taxon>
        <taxon>Deinococci</taxon>
        <taxon>Deinococcales</taxon>
        <taxon>Deinococcaceae</taxon>
        <taxon>Deinococcus</taxon>
    </lineage>
</organism>
<proteinExistence type="predicted"/>
<reference evidence="2" key="1">
    <citation type="journal article" date="2014" name="Int. J. Syst. Evol. Microbiol.">
        <title>Complete genome sequence of Corynebacterium casei LMG S-19264T (=DSM 44701T), isolated from a smear-ripened cheese.</title>
        <authorList>
            <consortium name="US DOE Joint Genome Institute (JGI-PGF)"/>
            <person name="Walter F."/>
            <person name="Albersmeier A."/>
            <person name="Kalinowski J."/>
            <person name="Ruckert C."/>
        </authorList>
    </citation>
    <scope>NUCLEOTIDE SEQUENCE</scope>
    <source>
        <strain evidence="2">JCM 31311</strain>
    </source>
</reference>
<accession>A0A918F4B6</accession>
<reference evidence="2" key="2">
    <citation type="submission" date="2020-09" db="EMBL/GenBank/DDBJ databases">
        <authorList>
            <person name="Sun Q."/>
            <person name="Ohkuma M."/>
        </authorList>
    </citation>
    <scope>NUCLEOTIDE SEQUENCE</scope>
    <source>
        <strain evidence="2">JCM 31311</strain>
    </source>
</reference>
<evidence type="ECO:0000313" key="3">
    <source>
        <dbReference type="Proteomes" id="UP000603865"/>
    </source>
</evidence>
<feature type="compositionally biased region" description="Low complexity" evidence="1">
    <location>
        <begin position="204"/>
        <end position="213"/>
    </location>
</feature>
<sequence>MGFKPKARQTSNFETTTFPAGPTTFTLEKMLIRHFDSNFKPEGALKIMAFWKDGEGDEFTDFLTCPHEFAFNEKSAFWNRVAALAGLARALSEEDVDDFEISIAGIDEDSENAWEELMALVYDKNKKPYIGEGGKSISIELTAINYRGRNLIGSQCILNMKPKFDDKGGQLEGNKVAADGAMPLSAIGGGKKKSGAATPPPAATAPAASAAMP</sequence>
<dbReference type="RefSeq" id="WP_189088522.1">
    <property type="nucleotide sequence ID" value="NZ_BMQL01000004.1"/>
</dbReference>